<proteinExistence type="predicted"/>
<accession>A0ABT6AJ79</accession>
<sequence length="83" mass="9092">MNEARHPGKIALVTLTFIGVSGIHLRRPLSGPQCLRFTVGVAQRVRAAVPRPQMRIDDVIHIDPRAATLALQFNPTGLTRATK</sequence>
<evidence type="ECO:0000313" key="1">
    <source>
        <dbReference type="EMBL" id="MDF3832468.1"/>
    </source>
</evidence>
<gene>
    <name evidence="1" type="ORF">P3W85_05850</name>
</gene>
<keyword evidence="2" id="KW-1185">Reference proteome</keyword>
<organism evidence="1 2">
    <name type="scientific">Cupriavidus basilensis</name>
    <dbReference type="NCBI Taxonomy" id="68895"/>
    <lineage>
        <taxon>Bacteria</taxon>
        <taxon>Pseudomonadati</taxon>
        <taxon>Pseudomonadota</taxon>
        <taxon>Betaproteobacteria</taxon>
        <taxon>Burkholderiales</taxon>
        <taxon>Burkholderiaceae</taxon>
        <taxon>Cupriavidus</taxon>
    </lineage>
</organism>
<protein>
    <submittedName>
        <fullName evidence="1">Uncharacterized protein</fullName>
    </submittedName>
</protein>
<reference evidence="1 2" key="1">
    <citation type="submission" date="2023-03" db="EMBL/GenBank/DDBJ databases">
        <title>Draft assemblies of triclosan tolerant bacteria isolated from returned activated sludge.</title>
        <authorList>
            <person name="Van Hamelsveld S."/>
        </authorList>
    </citation>
    <scope>NUCLEOTIDE SEQUENCE [LARGE SCALE GENOMIC DNA]</scope>
    <source>
        <strain evidence="1 2">GW210010_S58</strain>
    </source>
</reference>
<comment type="caution">
    <text evidence="1">The sequence shown here is derived from an EMBL/GenBank/DDBJ whole genome shotgun (WGS) entry which is preliminary data.</text>
</comment>
<evidence type="ECO:0000313" key="2">
    <source>
        <dbReference type="Proteomes" id="UP001216674"/>
    </source>
</evidence>
<dbReference type="RefSeq" id="WP_276264077.1">
    <property type="nucleotide sequence ID" value="NZ_JARJLM010000099.1"/>
</dbReference>
<dbReference type="Proteomes" id="UP001216674">
    <property type="component" value="Unassembled WGS sequence"/>
</dbReference>
<name>A0ABT6AJ79_9BURK</name>
<dbReference type="EMBL" id="JARJLM010000099">
    <property type="protein sequence ID" value="MDF3832468.1"/>
    <property type="molecule type" value="Genomic_DNA"/>
</dbReference>